<dbReference type="InterPro" id="IPR003439">
    <property type="entry name" value="ABC_transporter-like_ATP-bd"/>
</dbReference>
<dbReference type="InterPro" id="IPR011527">
    <property type="entry name" value="ABC1_TM_dom"/>
</dbReference>
<dbReference type="SUPFAM" id="SSF52540">
    <property type="entry name" value="P-loop containing nucleoside triphosphate hydrolases"/>
    <property type="match status" value="1"/>
</dbReference>
<feature type="transmembrane region" description="Helical" evidence="7">
    <location>
        <begin position="45"/>
        <end position="67"/>
    </location>
</feature>
<keyword evidence="3" id="KW-0547">Nucleotide-binding</keyword>
<dbReference type="AlphaFoldDB" id="A0AAN1WEB2"/>
<protein>
    <submittedName>
        <fullName evidence="10">ATP-binding cassette, subfamily B, bacterial HlyB/CyaB</fullName>
    </submittedName>
</protein>
<evidence type="ECO:0000256" key="1">
    <source>
        <dbReference type="ARBA" id="ARBA00004651"/>
    </source>
</evidence>
<keyword evidence="4 10" id="KW-0067">ATP-binding</keyword>
<dbReference type="GO" id="GO:0015421">
    <property type="term" value="F:ABC-type oligopeptide transporter activity"/>
    <property type="evidence" value="ECO:0007669"/>
    <property type="project" value="TreeGrafter"/>
</dbReference>
<proteinExistence type="predicted"/>
<evidence type="ECO:0000259" key="9">
    <source>
        <dbReference type="PROSITE" id="PS50929"/>
    </source>
</evidence>
<keyword evidence="2 7" id="KW-0812">Transmembrane</keyword>
<dbReference type="RefSeq" id="WP_236985548.1">
    <property type="nucleotide sequence ID" value="NZ_AP023086.1"/>
</dbReference>
<dbReference type="Proteomes" id="UP001320119">
    <property type="component" value="Chromosome"/>
</dbReference>
<evidence type="ECO:0000256" key="7">
    <source>
        <dbReference type="SAM" id="Phobius"/>
    </source>
</evidence>
<dbReference type="Gene3D" id="1.20.1560.10">
    <property type="entry name" value="ABC transporter type 1, transmembrane domain"/>
    <property type="match status" value="1"/>
</dbReference>
<dbReference type="PANTHER" id="PTHR43394:SF1">
    <property type="entry name" value="ATP-BINDING CASSETTE SUB-FAMILY B MEMBER 10, MITOCHONDRIAL"/>
    <property type="match status" value="1"/>
</dbReference>
<evidence type="ECO:0000256" key="5">
    <source>
        <dbReference type="ARBA" id="ARBA00022989"/>
    </source>
</evidence>
<gene>
    <name evidence="10" type="ORF">MARGE09_P0239</name>
</gene>
<dbReference type="SMART" id="SM00382">
    <property type="entry name" value="AAA"/>
    <property type="match status" value="1"/>
</dbReference>
<evidence type="ECO:0000256" key="4">
    <source>
        <dbReference type="ARBA" id="ARBA00022840"/>
    </source>
</evidence>
<dbReference type="GO" id="GO:0005524">
    <property type="term" value="F:ATP binding"/>
    <property type="evidence" value="ECO:0007669"/>
    <property type="project" value="UniProtKB-KW"/>
</dbReference>
<dbReference type="GO" id="GO:0016887">
    <property type="term" value="F:ATP hydrolysis activity"/>
    <property type="evidence" value="ECO:0007669"/>
    <property type="project" value="InterPro"/>
</dbReference>
<dbReference type="GO" id="GO:0005886">
    <property type="term" value="C:plasma membrane"/>
    <property type="evidence" value="ECO:0007669"/>
    <property type="project" value="UniProtKB-SubCell"/>
</dbReference>
<dbReference type="SUPFAM" id="SSF90123">
    <property type="entry name" value="ABC transporter transmembrane region"/>
    <property type="match status" value="1"/>
</dbReference>
<evidence type="ECO:0000313" key="10">
    <source>
        <dbReference type="EMBL" id="BCD96040.1"/>
    </source>
</evidence>
<evidence type="ECO:0000256" key="2">
    <source>
        <dbReference type="ARBA" id="ARBA00022692"/>
    </source>
</evidence>
<dbReference type="Pfam" id="PF00005">
    <property type="entry name" value="ABC_tran"/>
    <property type="match status" value="1"/>
</dbReference>
<organism evidence="10 11">
    <name type="scientific">Marinagarivorans cellulosilyticus</name>
    <dbReference type="NCBI Taxonomy" id="2721545"/>
    <lineage>
        <taxon>Bacteria</taxon>
        <taxon>Pseudomonadati</taxon>
        <taxon>Pseudomonadota</taxon>
        <taxon>Gammaproteobacteria</taxon>
        <taxon>Cellvibrionales</taxon>
        <taxon>Cellvibrionaceae</taxon>
        <taxon>Marinagarivorans</taxon>
    </lineage>
</organism>
<dbReference type="KEGG" id="marq:MARGE09_P0239"/>
<dbReference type="EMBL" id="AP023086">
    <property type="protein sequence ID" value="BCD96040.1"/>
    <property type="molecule type" value="Genomic_DNA"/>
</dbReference>
<dbReference type="InterPro" id="IPR039421">
    <property type="entry name" value="Type_1_exporter"/>
</dbReference>
<name>A0AAN1WEB2_9GAMM</name>
<dbReference type="CDD" id="cd18566">
    <property type="entry name" value="ABC_6TM_PrtD_LapB_HlyB_like"/>
    <property type="match status" value="1"/>
</dbReference>
<comment type="subcellular location">
    <subcellularLocation>
        <location evidence="1">Cell membrane</location>
        <topology evidence="1">Multi-pass membrane protein</topology>
    </subcellularLocation>
</comment>
<dbReference type="PROSITE" id="PS50893">
    <property type="entry name" value="ABC_TRANSPORTER_2"/>
    <property type="match status" value="1"/>
</dbReference>
<accession>A0AAN1WEB2</accession>
<keyword evidence="5 7" id="KW-1133">Transmembrane helix</keyword>
<evidence type="ECO:0000313" key="11">
    <source>
        <dbReference type="Proteomes" id="UP001320119"/>
    </source>
</evidence>
<evidence type="ECO:0000256" key="6">
    <source>
        <dbReference type="ARBA" id="ARBA00023136"/>
    </source>
</evidence>
<feature type="transmembrane region" description="Helical" evidence="7">
    <location>
        <begin position="79"/>
        <end position="99"/>
    </location>
</feature>
<keyword evidence="11" id="KW-1185">Reference proteome</keyword>
<dbReference type="PROSITE" id="PS50929">
    <property type="entry name" value="ABC_TM1F"/>
    <property type="match status" value="1"/>
</dbReference>
<evidence type="ECO:0000259" key="8">
    <source>
        <dbReference type="PROSITE" id="PS50893"/>
    </source>
</evidence>
<dbReference type="Pfam" id="PF00664">
    <property type="entry name" value="ABC_membrane"/>
    <property type="match status" value="1"/>
</dbReference>
<dbReference type="InterPro" id="IPR036640">
    <property type="entry name" value="ABC1_TM_sf"/>
</dbReference>
<feature type="transmembrane region" description="Helical" evidence="7">
    <location>
        <begin position="268"/>
        <end position="289"/>
    </location>
</feature>
<feature type="transmembrane region" description="Helical" evidence="7">
    <location>
        <begin position="157"/>
        <end position="176"/>
    </location>
</feature>
<dbReference type="InterPro" id="IPR003593">
    <property type="entry name" value="AAA+_ATPase"/>
</dbReference>
<feature type="domain" description="ABC transporter" evidence="8">
    <location>
        <begin position="356"/>
        <end position="591"/>
    </location>
</feature>
<dbReference type="InterPro" id="IPR027417">
    <property type="entry name" value="P-loop_NTPase"/>
</dbReference>
<feature type="transmembrane region" description="Helical" evidence="7">
    <location>
        <begin position="182"/>
        <end position="200"/>
    </location>
</feature>
<reference evidence="10 11" key="1">
    <citation type="journal article" date="2022" name="IScience">
        <title>An ultrasensitive nanofiber-based assay for enzymatic hydrolysis and deep-sea microbial degradation of cellulose.</title>
        <authorList>
            <person name="Tsudome M."/>
            <person name="Tachioka M."/>
            <person name="Miyazaki M."/>
            <person name="Uchimura K."/>
            <person name="Tsuda M."/>
            <person name="Takaki Y."/>
            <person name="Deguchi S."/>
        </authorList>
    </citation>
    <scope>NUCLEOTIDE SEQUENCE [LARGE SCALE GENOMIC DNA]</scope>
    <source>
        <strain evidence="10 11">GE09</strain>
    </source>
</reference>
<dbReference type="Gene3D" id="3.40.50.300">
    <property type="entry name" value="P-loop containing nucleotide triphosphate hydrolases"/>
    <property type="match status" value="1"/>
</dbReference>
<feature type="domain" description="ABC transmembrane type-1" evidence="9">
    <location>
        <begin position="45"/>
        <end position="324"/>
    </location>
</feature>
<evidence type="ECO:0000256" key="3">
    <source>
        <dbReference type="ARBA" id="ARBA00022741"/>
    </source>
</evidence>
<keyword evidence="6 7" id="KW-0472">Membrane</keyword>
<sequence length="591" mass="65702">MAYAGIHLKNKYETARRYLGAILHPVDAKYLKHPDITFENKTNTLIIASLAIHLLSLSLPVTTLQVYDRILVSQNMGTLNALAMGVSIAVLLECFIRLARSYIVSWSSAVYEHALSCNALRHILHSDLSEVEQEDVSQHLHRMGSISRMREFTSGQALITLIDLPFVAIYIILIAVLAGSLVVVPIMILSIFALLAWALGKKIKSILSQRDDSDEKRMSFFIQVLTGIHTAKSLGHENQLQRKYEELQRTTSTYSYFLSKATNTASNYSALFTQVMTVSMIAFGAPMVLSGKVTMGTLIACVLLSGRIMSPVQKALSIWTRFQDYQLCREQVNSIFTSKKIKRAPEESMTVIEGSIAVNNLHFSYTENDKYLLRGINFNLKRGAAISISGDHSCGKTTLLKLMSGLYLPKQGEVLINGVAAHLHPPEELIKHLGYLPMDGAIFKGTITENLTAFGLNTTDNVNQISTLLGIDKEIAKLPAGFDTMLEGGSSDAIPPGLKQRVAIARVLAAKPKILLFDNADRGLDKEGYHLVYKLLAKLKNRVTLILVSDDKNILHLSDRDYVLDNGELKERRFVDDSKLHDVKPYQVLRL</sequence>
<dbReference type="PANTHER" id="PTHR43394">
    <property type="entry name" value="ATP-DEPENDENT PERMEASE MDL1, MITOCHONDRIAL"/>
    <property type="match status" value="1"/>
</dbReference>